<protein>
    <recommendedName>
        <fullName evidence="1">NmrA-like domain-containing protein</fullName>
    </recommendedName>
</protein>
<feature type="domain" description="NmrA-like" evidence="1">
    <location>
        <begin position="7"/>
        <end position="258"/>
    </location>
</feature>
<evidence type="ECO:0000313" key="2">
    <source>
        <dbReference type="EMBL" id="CAG8885938.1"/>
    </source>
</evidence>
<dbReference type="Gene3D" id="3.40.50.720">
    <property type="entry name" value="NAD(P)-binding Rossmann-like Domain"/>
    <property type="match status" value="1"/>
</dbReference>
<dbReference type="InterPro" id="IPR051604">
    <property type="entry name" value="Ergot_Alk_Oxidoreductase"/>
</dbReference>
<dbReference type="Pfam" id="PF05368">
    <property type="entry name" value="NmrA"/>
    <property type="match status" value="1"/>
</dbReference>
<name>A0A9W4K823_9EURO</name>
<evidence type="ECO:0000259" key="1">
    <source>
        <dbReference type="Pfam" id="PF05368"/>
    </source>
</evidence>
<gene>
    <name evidence="2" type="ORF">PEGY_LOCUS681</name>
</gene>
<dbReference type="AlphaFoldDB" id="A0A9W4K823"/>
<dbReference type="PANTHER" id="PTHR43162">
    <property type="match status" value="1"/>
</dbReference>
<dbReference type="EMBL" id="CAJVRC010000835">
    <property type="protein sequence ID" value="CAG8885938.1"/>
    <property type="molecule type" value="Genomic_DNA"/>
</dbReference>
<comment type="caution">
    <text evidence="2">The sequence shown here is derived from an EMBL/GenBank/DDBJ whole genome shotgun (WGS) entry which is preliminary data.</text>
</comment>
<dbReference type="Proteomes" id="UP001154252">
    <property type="component" value="Unassembled WGS sequence"/>
</dbReference>
<evidence type="ECO:0000313" key="3">
    <source>
        <dbReference type="Proteomes" id="UP001154252"/>
    </source>
</evidence>
<sequence length="320" mass="34432">MPLPTTIIFGPTGHVGSAAACTAQQLGAKVVLAMRDPQKPIKGLSPDQEKEGDFERVEADLTKPETIGPAVRKTGAKHAFIYLAHGTTDHMRSTIEALKASGITFVVFLSSISVEGDIREIPPTLYIPYAHARVEVNLDEVFGTDGYVAIRPGYFNTNTGWWAGMISEGEVKIAYPDAKFDWISPEDIGKAAATLLVQGIHATKGAEQRNSIPLCGPKLVSQRDAMGIFGRAVGRDVKVTEVDEKEAVEIMLKNGVPEFALGPLMASLRAWYSDEEGLGPFEGEAYEKATANLRKYAGPVTSLEGWAEANKGIFSVLSAP</sequence>
<dbReference type="PANTHER" id="PTHR43162:SF1">
    <property type="entry name" value="PRESTALK A DIFFERENTIATION PROTEIN A"/>
    <property type="match status" value="1"/>
</dbReference>
<dbReference type="OrthoDB" id="419598at2759"/>
<reference evidence="2" key="1">
    <citation type="submission" date="2021-07" db="EMBL/GenBank/DDBJ databases">
        <authorList>
            <person name="Branca A.L. A."/>
        </authorList>
    </citation>
    <scope>NUCLEOTIDE SEQUENCE</scope>
</reference>
<proteinExistence type="predicted"/>
<dbReference type="SUPFAM" id="SSF51735">
    <property type="entry name" value="NAD(P)-binding Rossmann-fold domains"/>
    <property type="match status" value="1"/>
</dbReference>
<organism evidence="2 3">
    <name type="scientific">Penicillium egyptiacum</name>
    <dbReference type="NCBI Taxonomy" id="1303716"/>
    <lineage>
        <taxon>Eukaryota</taxon>
        <taxon>Fungi</taxon>
        <taxon>Dikarya</taxon>
        <taxon>Ascomycota</taxon>
        <taxon>Pezizomycotina</taxon>
        <taxon>Eurotiomycetes</taxon>
        <taxon>Eurotiomycetidae</taxon>
        <taxon>Eurotiales</taxon>
        <taxon>Aspergillaceae</taxon>
        <taxon>Penicillium</taxon>
    </lineage>
</organism>
<keyword evidence="3" id="KW-1185">Reference proteome</keyword>
<dbReference type="InterPro" id="IPR008030">
    <property type="entry name" value="NmrA-like"/>
</dbReference>
<accession>A0A9W4K823</accession>
<dbReference type="InterPro" id="IPR036291">
    <property type="entry name" value="NAD(P)-bd_dom_sf"/>
</dbReference>